<sequence>MLTSGFTNTPITKGLLIYTIGSSIALSIFDIKYLAPIHVSPHFWPYAQFWRALTWHVAGFTNSTEALFAAMLVYHLRVIERAWGKRKMATFILTTLPYTTLLPPILLALFVRPLSLNALNYLPSGPTAMIFALLAQYYATVPHTFRIRIGTSTSSSSSSSPDSTSTTTSTPTHRSTTTQPPSANTSTSTSTSTPSSKPPSPSLTILLSDKTTTYLVAAQLALSQFPHMLLPSAIGWFIGLAWRAELLPGLSPATHGFRVPAWIVGERERRVRGGADGGGSGERAGGGGETERFEDMRRRLEGEVAASASGMDNVGGDRRRRA</sequence>
<feature type="compositionally biased region" description="Gly residues" evidence="5">
    <location>
        <begin position="274"/>
        <end position="288"/>
    </location>
</feature>
<evidence type="ECO:0000256" key="5">
    <source>
        <dbReference type="SAM" id="MobiDB-lite"/>
    </source>
</evidence>
<dbReference type="InterPro" id="IPR035952">
    <property type="entry name" value="Rhomboid-like_sf"/>
</dbReference>
<dbReference type="OrthoDB" id="272778at2759"/>
<feature type="transmembrane region" description="Helical" evidence="6">
    <location>
        <begin position="121"/>
        <end position="139"/>
    </location>
</feature>
<dbReference type="EMBL" id="WIWV01000033">
    <property type="protein sequence ID" value="KAF7716891.1"/>
    <property type="molecule type" value="Genomic_DNA"/>
</dbReference>
<comment type="caution">
    <text evidence="7">The sequence shown here is derived from an EMBL/GenBank/DDBJ whole genome shotgun (WGS) entry which is preliminary data.</text>
</comment>
<feature type="compositionally biased region" description="Low complexity" evidence="5">
    <location>
        <begin position="151"/>
        <end position="195"/>
    </location>
</feature>
<evidence type="ECO:0000256" key="1">
    <source>
        <dbReference type="ARBA" id="ARBA00004141"/>
    </source>
</evidence>
<protein>
    <recommendedName>
        <fullName evidence="9">DSC E3 ubiquitin ligase complex subunit 2</fullName>
    </recommendedName>
</protein>
<proteinExistence type="predicted"/>
<evidence type="ECO:0000256" key="6">
    <source>
        <dbReference type="SAM" id="Phobius"/>
    </source>
</evidence>
<dbReference type="Proteomes" id="UP000631181">
    <property type="component" value="Unassembled WGS sequence"/>
</dbReference>
<evidence type="ECO:0000256" key="4">
    <source>
        <dbReference type="ARBA" id="ARBA00023136"/>
    </source>
</evidence>
<evidence type="ECO:0000313" key="8">
    <source>
        <dbReference type="Proteomes" id="UP000631181"/>
    </source>
</evidence>
<feature type="transmembrane region" description="Helical" evidence="6">
    <location>
        <begin position="55"/>
        <end position="76"/>
    </location>
</feature>
<organism evidence="7 8">
    <name type="scientific">Penicillium ucsense</name>
    <dbReference type="NCBI Taxonomy" id="2839758"/>
    <lineage>
        <taxon>Eukaryota</taxon>
        <taxon>Fungi</taxon>
        <taxon>Dikarya</taxon>
        <taxon>Ascomycota</taxon>
        <taxon>Pezizomycotina</taxon>
        <taxon>Eurotiomycetes</taxon>
        <taxon>Eurotiomycetidae</taxon>
        <taxon>Eurotiales</taxon>
        <taxon>Aspergillaceae</taxon>
        <taxon>Penicillium</taxon>
    </lineage>
</organism>
<feature type="transmembrane region" description="Helical" evidence="6">
    <location>
        <begin position="15"/>
        <end position="35"/>
    </location>
</feature>
<evidence type="ECO:0000313" key="7">
    <source>
        <dbReference type="EMBL" id="KAF7716891.1"/>
    </source>
</evidence>
<keyword evidence="2 6" id="KW-0812">Transmembrane</keyword>
<comment type="subcellular location">
    <subcellularLocation>
        <location evidence="1">Membrane</location>
        <topology evidence="1">Multi-pass membrane protein</topology>
    </subcellularLocation>
</comment>
<name>A0A8J8W3F1_9EURO</name>
<dbReference type="GO" id="GO:0016020">
    <property type="term" value="C:membrane"/>
    <property type="evidence" value="ECO:0007669"/>
    <property type="project" value="UniProtKB-SubCell"/>
</dbReference>
<keyword evidence="8" id="KW-1185">Reference proteome</keyword>
<feature type="transmembrane region" description="Helical" evidence="6">
    <location>
        <begin position="88"/>
        <end position="109"/>
    </location>
</feature>
<keyword evidence="4 6" id="KW-0472">Membrane</keyword>
<feature type="compositionally biased region" description="Basic and acidic residues" evidence="5">
    <location>
        <begin position="289"/>
        <end position="302"/>
    </location>
</feature>
<evidence type="ECO:0000256" key="3">
    <source>
        <dbReference type="ARBA" id="ARBA00022989"/>
    </source>
</evidence>
<evidence type="ECO:0000256" key="2">
    <source>
        <dbReference type="ARBA" id="ARBA00022692"/>
    </source>
</evidence>
<keyword evidence="3 6" id="KW-1133">Transmembrane helix</keyword>
<dbReference type="SUPFAM" id="SSF144091">
    <property type="entry name" value="Rhomboid-like"/>
    <property type="match status" value="1"/>
</dbReference>
<reference evidence="7" key="1">
    <citation type="journal article" date="2020" name="Front. Microbiol.">
        <title>Gene regulatory networks of Penicillium echinulatum 2HH and Penicillium oxalicum 114-2 inferred by a computational biology approach.</title>
        <authorList>
            <person name="Lenz A.R."/>
            <person name="Galan-Vasquez E."/>
            <person name="Balbinot E."/>
            <person name="De Abreu F.P."/>
            <person name="De Oliveira N.S."/>
            <person name="Da Rosa L.O."/>
            <person name="De Avila E Silva S."/>
            <person name="Camassola M."/>
            <person name="Dillon A.J.P."/>
            <person name="Perez-Rueda E."/>
        </authorList>
    </citation>
    <scope>NUCLEOTIDE SEQUENCE</scope>
    <source>
        <strain evidence="7">S1M29</strain>
    </source>
</reference>
<accession>A0A8J8W3F1</accession>
<gene>
    <name evidence="7" type="ORF">PECM_004932</name>
</gene>
<feature type="region of interest" description="Disordered" evidence="5">
    <location>
        <begin position="270"/>
        <end position="322"/>
    </location>
</feature>
<feature type="region of interest" description="Disordered" evidence="5">
    <location>
        <begin position="151"/>
        <end position="203"/>
    </location>
</feature>
<evidence type="ECO:0008006" key="9">
    <source>
        <dbReference type="Google" id="ProtNLM"/>
    </source>
</evidence>
<dbReference type="AlphaFoldDB" id="A0A8J8W3F1"/>